<name>A0A9K3JWX2_HELAN</name>
<organism evidence="2 3">
    <name type="scientific">Helianthus annuus</name>
    <name type="common">Common sunflower</name>
    <dbReference type="NCBI Taxonomy" id="4232"/>
    <lineage>
        <taxon>Eukaryota</taxon>
        <taxon>Viridiplantae</taxon>
        <taxon>Streptophyta</taxon>
        <taxon>Embryophyta</taxon>
        <taxon>Tracheophyta</taxon>
        <taxon>Spermatophyta</taxon>
        <taxon>Magnoliopsida</taxon>
        <taxon>eudicotyledons</taxon>
        <taxon>Gunneridae</taxon>
        <taxon>Pentapetalae</taxon>
        <taxon>asterids</taxon>
        <taxon>campanulids</taxon>
        <taxon>Asterales</taxon>
        <taxon>Asteraceae</taxon>
        <taxon>Asteroideae</taxon>
        <taxon>Heliantheae alliance</taxon>
        <taxon>Heliantheae</taxon>
        <taxon>Helianthus</taxon>
    </lineage>
</organism>
<sequence>MKFLFIRAEVIPMVMQFRRMGPIPKEEMKVPHGVAWYENLMALPNRVFGEQVLVAAGMSDKWPEDSKSVPVLLLDGEGVLRNLGVDPEEKKPKRASKKKTTAAGGVAVKKTEVASATSDAASQKGTPQFRQSRLEDFVYVADSFEELYAIGGKPPGSVAVGARSSGSAGSKGPESGATPTSAHAEEAEEESDPEKLIRKNASKRSREETKSEASPDAKKIAGSKPVIGKKRSLRTLYTEVSPGKYSYTCFFLLPFPFVC</sequence>
<feature type="region of interest" description="Disordered" evidence="1">
    <location>
        <begin position="83"/>
        <end position="105"/>
    </location>
</feature>
<evidence type="ECO:0000313" key="3">
    <source>
        <dbReference type="Proteomes" id="UP000215914"/>
    </source>
</evidence>
<feature type="compositionally biased region" description="Low complexity" evidence="1">
    <location>
        <begin position="156"/>
        <end position="182"/>
    </location>
</feature>
<dbReference type="PANTHER" id="PTHR31099">
    <property type="entry name" value="OS06G0165300 PROTEIN"/>
    <property type="match status" value="1"/>
</dbReference>
<gene>
    <name evidence="2" type="ORF">HanXRQr2_Chr01g0033171</name>
</gene>
<dbReference type="Proteomes" id="UP000215914">
    <property type="component" value="Unassembled WGS sequence"/>
</dbReference>
<reference evidence="2" key="1">
    <citation type="journal article" date="2017" name="Nature">
        <title>The sunflower genome provides insights into oil metabolism, flowering and Asterid evolution.</title>
        <authorList>
            <person name="Badouin H."/>
            <person name="Gouzy J."/>
            <person name="Grassa C.J."/>
            <person name="Murat F."/>
            <person name="Staton S.E."/>
            <person name="Cottret L."/>
            <person name="Lelandais-Briere C."/>
            <person name="Owens G.L."/>
            <person name="Carrere S."/>
            <person name="Mayjonade B."/>
            <person name="Legrand L."/>
            <person name="Gill N."/>
            <person name="Kane N.C."/>
            <person name="Bowers J.E."/>
            <person name="Hubner S."/>
            <person name="Bellec A."/>
            <person name="Berard A."/>
            <person name="Berges H."/>
            <person name="Blanchet N."/>
            <person name="Boniface M.C."/>
            <person name="Brunel D."/>
            <person name="Catrice O."/>
            <person name="Chaidir N."/>
            <person name="Claudel C."/>
            <person name="Donnadieu C."/>
            <person name="Faraut T."/>
            <person name="Fievet G."/>
            <person name="Helmstetter N."/>
            <person name="King M."/>
            <person name="Knapp S.J."/>
            <person name="Lai Z."/>
            <person name="Le Paslier M.C."/>
            <person name="Lippi Y."/>
            <person name="Lorenzon L."/>
            <person name="Mandel J.R."/>
            <person name="Marage G."/>
            <person name="Marchand G."/>
            <person name="Marquand E."/>
            <person name="Bret-Mestries E."/>
            <person name="Morien E."/>
            <person name="Nambeesan S."/>
            <person name="Nguyen T."/>
            <person name="Pegot-Espagnet P."/>
            <person name="Pouilly N."/>
            <person name="Raftis F."/>
            <person name="Sallet E."/>
            <person name="Schiex T."/>
            <person name="Thomas J."/>
            <person name="Vandecasteele C."/>
            <person name="Vares D."/>
            <person name="Vear F."/>
            <person name="Vautrin S."/>
            <person name="Crespi M."/>
            <person name="Mangin B."/>
            <person name="Burke J.M."/>
            <person name="Salse J."/>
            <person name="Munos S."/>
            <person name="Vincourt P."/>
            <person name="Rieseberg L.H."/>
            <person name="Langlade N.B."/>
        </authorList>
    </citation>
    <scope>NUCLEOTIDE SEQUENCE</scope>
    <source>
        <tissue evidence="2">Leaves</tissue>
    </source>
</reference>
<accession>A0A9K3JWX2</accession>
<feature type="compositionally biased region" description="Basic and acidic residues" evidence="1">
    <location>
        <begin position="204"/>
        <end position="219"/>
    </location>
</feature>
<evidence type="ECO:0000256" key="1">
    <source>
        <dbReference type="SAM" id="MobiDB-lite"/>
    </source>
</evidence>
<dbReference type="PANTHER" id="PTHR31099:SF49">
    <property type="entry name" value="MYOSIN HEAVY CHAIN-LIKE PROTEIN"/>
    <property type="match status" value="1"/>
</dbReference>
<evidence type="ECO:0000313" key="2">
    <source>
        <dbReference type="EMBL" id="KAF5822974.1"/>
    </source>
</evidence>
<dbReference type="Gramene" id="mRNA:HanXRQr2_Chr01g0033171">
    <property type="protein sequence ID" value="mRNA:HanXRQr2_Chr01g0033171"/>
    <property type="gene ID" value="HanXRQr2_Chr01g0033171"/>
</dbReference>
<proteinExistence type="predicted"/>
<dbReference type="EMBL" id="MNCJ02000316">
    <property type="protein sequence ID" value="KAF5822974.1"/>
    <property type="molecule type" value="Genomic_DNA"/>
</dbReference>
<dbReference type="AlphaFoldDB" id="A0A9K3JWX2"/>
<feature type="region of interest" description="Disordered" evidence="1">
    <location>
        <begin position="155"/>
        <end position="224"/>
    </location>
</feature>
<protein>
    <submittedName>
        <fullName evidence="2">Uncharacterized protein</fullName>
    </submittedName>
</protein>
<reference evidence="2" key="2">
    <citation type="submission" date="2020-06" db="EMBL/GenBank/DDBJ databases">
        <title>Helianthus annuus Genome sequencing and assembly Release 2.</title>
        <authorList>
            <person name="Gouzy J."/>
            <person name="Langlade N."/>
            <person name="Munos S."/>
        </authorList>
    </citation>
    <scope>NUCLEOTIDE SEQUENCE</scope>
    <source>
        <tissue evidence="2">Leaves</tissue>
    </source>
</reference>
<keyword evidence="3" id="KW-1185">Reference proteome</keyword>
<comment type="caution">
    <text evidence="2">The sequence shown here is derived from an EMBL/GenBank/DDBJ whole genome shotgun (WGS) entry which is preliminary data.</text>
</comment>